<evidence type="ECO:0000313" key="3">
    <source>
        <dbReference type="Proteomes" id="UP001597118"/>
    </source>
</evidence>
<sequence>MKIIVISDPGEVKEEAMLVNEMFAEGLSVFHLRKPGWDKATMVAFLNQLNPAYINRVVIHQFREVATDYSIKRLHFKEAEQEIALKYIDSKKEKRLILSSSVHDLQQIASDFLFDYQFVSPVFSSISKKGYFSNVLDNNDLYTLCKSNCLVALGGINDTNLSELKSYGFYGAAFLGFIWMTGDDPLRQFKKIKNG</sequence>
<evidence type="ECO:0000313" key="2">
    <source>
        <dbReference type="EMBL" id="MFD1631721.1"/>
    </source>
</evidence>
<gene>
    <name evidence="2" type="ORF">ACFSAH_17745</name>
</gene>
<dbReference type="Gene3D" id="3.20.20.70">
    <property type="entry name" value="Aldolase class I"/>
    <property type="match status" value="1"/>
</dbReference>
<evidence type="ECO:0000259" key="1">
    <source>
        <dbReference type="Pfam" id="PF02581"/>
    </source>
</evidence>
<protein>
    <submittedName>
        <fullName evidence="2">Thiamine phosphate synthase</fullName>
    </submittedName>
</protein>
<proteinExistence type="predicted"/>
<accession>A0ABW4IG35</accession>
<dbReference type="InterPro" id="IPR013785">
    <property type="entry name" value="Aldolase_TIM"/>
</dbReference>
<dbReference type="RefSeq" id="WP_379664087.1">
    <property type="nucleotide sequence ID" value="NZ_JBHUDG010000050.1"/>
</dbReference>
<comment type="caution">
    <text evidence="2">The sequence shown here is derived from an EMBL/GenBank/DDBJ whole genome shotgun (WGS) entry which is preliminary data.</text>
</comment>
<dbReference type="CDD" id="cd00564">
    <property type="entry name" value="TMP_TenI"/>
    <property type="match status" value="1"/>
</dbReference>
<name>A0ABW4IG35_9SPHI</name>
<dbReference type="InterPro" id="IPR036206">
    <property type="entry name" value="ThiamineP_synth_sf"/>
</dbReference>
<keyword evidence="3" id="KW-1185">Reference proteome</keyword>
<dbReference type="SUPFAM" id="SSF51391">
    <property type="entry name" value="Thiamin phosphate synthase"/>
    <property type="match status" value="1"/>
</dbReference>
<feature type="domain" description="Thiamine phosphate synthase/TenI" evidence="1">
    <location>
        <begin position="4"/>
        <end position="174"/>
    </location>
</feature>
<reference evidence="3" key="1">
    <citation type="journal article" date="2019" name="Int. J. Syst. Evol. Microbiol.">
        <title>The Global Catalogue of Microorganisms (GCM) 10K type strain sequencing project: providing services to taxonomists for standard genome sequencing and annotation.</title>
        <authorList>
            <consortium name="The Broad Institute Genomics Platform"/>
            <consortium name="The Broad Institute Genome Sequencing Center for Infectious Disease"/>
            <person name="Wu L."/>
            <person name="Ma J."/>
        </authorList>
    </citation>
    <scope>NUCLEOTIDE SEQUENCE [LARGE SCALE GENOMIC DNA]</scope>
    <source>
        <strain evidence="3">CCUG 53762</strain>
    </source>
</reference>
<dbReference type="InterPro" id="IPR022998">
    <property type="entry name" value="ThiamineP_synth_TenI"/>
</dbReference>
<dbReference type="EMBL" id="JBHUDG010000050">
    <property type="protein sequence ID" value="MFD1631721.1"/>
    <property type="molecule type" value="Genomic_DNA"/>
</dbReference>
<dbReference type="Proteomes" id="UP001597118">
    <property type="component" value="Unassembled WGS sequence"/>
</dbReference>
<organism evidence="2 3">
    <name type="scientific">Pseudopedobacter beijingensis</name>
    <dbReference type="NCBI Taxonomy" id="1207056"/>
    <lineage>
        <taxon>Bacteria</taxon>
        <taxon>Pseudomonadati</taxon>
        <taxon>Bacteroidota</taxon>
        <taxon>Sphingobacteriia</taxon>
        <taxon>Sphingobacteriales</taxon>
        <taxon>Sphingobacteriaceae</taxon>
        <taxon>Pseudopedobacter</taxon>
    </lineage>
</organism>
<dbReference type="Pfam" id="PF02581">
    <property type="entry name" value="TMP-TENI"/>
    <property type="match status" value="1"/>
</dbReference>